<dbReference type="EMBL" id="CAJOAX010054785">
    <property type="protein sequence ID" value="CAF4324729.1"/>
    <property type="molecule type" value="Genomic_DNA"/>
</dbReference>
<comment type="caution">
    <text evidence="1">The sequence shown here is derived from an EMBL/GenBank/DDBJ whole genome shotgun (WGS) entry which is preliminary data.</text>
</comment>
<evidence type="ECO:0000313" key="1">
    <source>
        <dbReference type="EMBL" id="CAF4324729.1"/>
    </source>
</evidence>
<accession>A0A820JCK0</accession>
<organism evidence="1 2">
    <name type="scientific">Rotaria sordida</name>
    <dbReference type="NCBI Taxonomy" id="392033"/>
    <lineage>
        <taxon>Eukaryota</taxon>
        <taxon>Metazoa</taxon>
        <taxon>Spiralia</taxon>
        <taxon>Gnathifera</taxon>
        <taxon>Rotifera</taxon>
        <taxon>Eurotatoria</taxon>
        <taxon>Bdelloidea</taxon>
        <taxon>Philodinida</taxon>
        <taxon>Philodinidae</taxon>
        <taxon>Rotaria</taxon>
    </lineage>
</organism>
<proteinExistence type="predicted"/>
<gene>
    <name evidence="1" type="ORF">OTI717_LOCUS42772</name>
</gene>
<name>A0A820JCK0_9BILA</name>
<protein>
    <submittedName>
        <fullName evidence="1">Uncharacterized protein</fullName>
    </submittedName>
</protein>
<dbReference type="Proteomes" id="UP000663823">
    <property type="component" value="Unassembled WGS sequence"/>
</dbReference>
<evidence type="ECO:0000313" key="2">
    <source>
        <dbReference type="Proteomes" id="UP000663823"/>
    </source>
</evidence>
<feature type="non-terminal residue" evidence="1">
    <location>
        <position position="80"/>
    </location>
</feature>
<sequence>MLARYNGPDFIREMIGGSLQSVQRSISQMHPHLSTSSRLNDEETWTCEKFITTADHYRHRHDNERAELYYSKALDKMTEA</sequence>
<dbReference type="AlphaFoldDB" id="A0A820JCK0"/>
<reference evidence="1" key="1">
    <citation type="submission" date="2021-02" db="EMBL/GenBank/DDBJ databases">
        <authorList>
            <person name="Nowell W R."/>
        </authorList>
    </citation>
    <scope>NUCLEOTIDE SEQUENCE</scope>
</reference>